<dbReference type="CDD" id="cd20736">
    <property type="entry name" value="PoNe_Nuclease"/>
    <property type="match status" value="1"/>
</dbReference>
<dbReference type="HAMAP" id="MF_00048">
    <property type="entry name" value="UPF0102"/>
    <property type="match status" value="1"/>
</dbReference>
<reference evidence="4 5" key="1">
    <citation type="journal article" date="2014" name="PLoS ONE">
        <title>Identification and Characterization of a New Erythromycin Biosynthetic Gene Cluster in Actinopolyspora erythraea YIM90600, a Novel Erythronolide-Producing Halophilic Actinomycete Isolated from Salt Field.</title>
        <authorList>
            <person name="Chen D."/>
            <person name="Feng J."/>
            <person name="Huang L."/>
            <person name="Zhang Q."/>
            <person name="Wu J."/>
            <person name="Zhu X."/>
            <person name="Duan Y."/>
            <person name="Xu Z."/>
        </authorList>
    </citation>
    <scope>NUCLEOTIDE SEQUENCE [LARGE SCALE GENOMIC DNA]</scope>
    <source>
        <strain evidence="4 5">YIM90600</strain>
    </source>
</reference>
<dbReference type="NCBIfam" id="NF009150">
    <property type="entry name" value="PRK12497.1-3"/>
    <property type="match status" value="1"/>
</dbReference>
<dbReference type="Proteomes" id="UP000029737">
    <property type="component" value="Unassembled WGS sequence"/>
</dbReference>
<dbReference type="HOGENOM" id="CLU_115353_2_3_11"/>
<dbReference type="InterPro" id="IPR011335">
    <property type="entry name" value="Restrct_endonuc-II-like"/>
</dbReference>
<dbReference type="PANTHER" id="PTHR34039:SF1">
    <property type="entry name" value="UPF0102 PROTEIN YRAN"/>
    <property type="match status" value="1"/>
</dbReference>
<dbReference type="EMBL" id="JPMV01000016">
    <property type="protein sequence ID" value="KGI81658.1"/>
    <property type="molecule type" value="Genomic_DNA"/>
</dbReference>
<dbReference type="NCBIfam" id="NF009154">
    <property type="entry name" value="PRK12497.3-3"/>
    <property type="match status" value="1"/>
</dbReference>
<evidence type="ECO:0000256" key="1">
    <source>
        <dbReference type="ARBA" id="ARBA00006738"/>
    </source>
</evidence>
<dbReference type="PANTHER" id="PTHR34039">
    <property type="entry name" value="UPF0102 PROTEIN YRAN"/>
    <property type="match status" value="1"/>
</dbReference>
<evidence type="ECO:0000313" key="3">
    <source>
        <dbReference type="EMBL" id="ASU78129.1"/>
    </source>
</evidence>
<evidence type="ECO:0000256" key="2">
    <source>
        <dbReference type="HAMAP-Rule" id="MF_00048"/>
    </source>
</evidence>
<dbReference type="GO" id="GO:0003676">
    <property type="term" value="F:nucleic acid binding"/>
    <property type="evidence" value="ECO:0007669"/>
    <property type="project" value="InterPro"/>
</dbReference>
<dbReference type="EMBL" id="CP022752">
    <property type="protein sequence ID" value="ASU78129.1"/>
    <property type="molecule type" value="Genomic_DNA"/>
</dbReference>
<dbReference type="RefSeq" id="WP_043572205.1">
    <property type="nucleotide sequence ID" value="NZ_CP022752.1"/>
</dbReference>
<proteinExistence type="inferred from homology"/>
<dbReference type="KEGG" id="aey:CDG81_07220"/>
<dbReference type="InterPro" id="IPR011856">
    <property type="entry name" value="tRNA_endonuc-like_dom_sf"/>
</dbReference>
<gene>
    <name evidence="3" type="ORF">CDG81_07220</name>
    <name evidence="4" type="ORF">IL38_09485</name>
</gene>
<name>A0A099D677_9ACTN</name>
<dbReference type="Pfam" id="PF02021">
    <property type="entry name" value="UPF0102"/>
    <property type="match status" value="1"/>
</dbReference>
<dbReference type="eggNOG" id="COG0792">
    <property type="taxonomic scope" value="Bacteria"/>
</dbReference>
<evidence type="ECO:0000313" key="4">
    <source>
        <dbReference type="EMBL" id="KGI81658.1"/>
    </source>
</evidence>
<comment type="similarity">
    <text evidence="1 2">Belongs to the UPF0102 family.</text>
</comment>
<organism evidence="3 6">
    <name type="scientific">Actinopolyspora erythraea</name>
    <dbReference type="NCBI Taxonomy" id="414996"/>
    <lineage>
        <taxon>Bacteria</taxon>
        <taxon>Bacillati</taxon>
        <taxon>Actinomycetota</taxon>
        <taxon>Actinomycetes</taxon>
        <taxon>Actinopolysporales</taxon>
        <taxon>Actinopolysporaceae</taxon>
        <taxon>Actinopolyspora</taxon>
    </lineage>
</organism>
<protein>
    <recommendedName>
        <fullName evidence="2">UPF0102 protein CDG81_07220</fullName>
    </recommendedName>
</protein>
<dbReference type="Gene3D" id="3.40.1350.10">
    <property type="match status" value="1"/>
</dbReference>
<dbReference type="InterPro" id="IPR003509">
    <property type="entry name" value="UPF0102_YraN-like"/>
</dbReference>
<keyword evidence="5" id="KW-1185">Reference proteome</keyword>
<dbReference type="AlphaFoldDB" id="A0A099D677"/>
<sequence>MRNNPVIGAVSDDDTHGRRHALGRAGERLAAEYLRQQGLVVLSRNWSCPMGELDLVCTDGHRVIVCEVKTRSGIDYGSPVEAVSPHKVRKLREVAAAWLRAHDVRECPVRFDVLSVLWPPDAPVRIEHHQEVC</sequence>
<reference evidence="3 6" key="2">
    <citation type="submission" date="2017-08" db="EMBL/GenBank/DDBJ databases">
        <title>The complete genome sequence of moderately halophilic actinomycete Actinopolyspora erythraea YIM 90600, the producer of novel erythromycin, novel actinopolysporins A-C and tubercidin.</title>
        <authorList>
            <person name="Yin M."/>
            <person name="Tang S."/>
        </authorList>
    </citation>
    <scope>NUCLEOTIDE SEQUENCE [LARGE SCALE GENOMIC DNA]</scope>
    <source>
        <strain evidence="3 6">YIM 90600</strain>
    </source>
</reference>
<evidence type="ECO:0000313" key="6">
    <source>
        <dbReference type="Proteomes" id="UP000215043"/>
    </source>
</evidence>
<dbReference type="NCBIfam" id="TIGR00252">
    <property type="entry name" value="YraN family protein"/>
    <property type="match status" value="1"/>
</dbReference>
<accession>A0A099D677</accession>
<dbReference type="Proteomes" id="UP000215043">
    <property type="component" value="Chromosome"/>
</dbReference>
<dbReference type="OrthoDB" id="9794876at2"/>
<dbReference type="SUPFAM" id="SSF52980">
    <property type="entry name" value="Restriction endonuclease-like"/>
    <property type="match status" value="1"/>
</dbReference>
<evidence type="ECO:0000313" key="5">
    <source>
        <dbReference type="Proteomes" id="UP000029737"/>
    </source>
</evidence>